<sequence>MDACDFYSPKIQIESYGSLSQSHQSFICLINGNSTCYRDMSGSEQTKRMLNQESFIRQRLTNAKEQQMKQELENDARR</sequence>
<proteinExistence type="predicted"/>
<organism evidence="1 2">
    <name type="scientific">Rhododendron simsii</name>
    <name type="common">Sims's rhododendron</name>
    <dbReference type="NCBI Taxonomy" id="118357"/>
    <lineage>
        <taxon>Eukaryota</taxon>
        <taxon>Viridiplantae</taxon>
        <taxon>Streptophyta</taxon>
        <taxon>Embryophyta</taxon>
        <taxon>Tracheophyta</taxon>
        <taxon>Spermatophyta</taxon>
        <taxon>Magnoliopsida</taxon>
        <taxon>eudicotyledons</taxon>
        <taxon>Gunneridae</taxon>
        <taxon>Pentapetalae</taxon>
        <taxon>asterids</taxon>
        <taxon>Ericales</taxon>
        <taxon>Ericaceae</taxon>
        <taxon>Ericoideae</taxon>
        <taxon>Rhodoreae</taxon>
        <taxon>Rhododendron</taxon>
    </lineage>
</organism>
<keyword evidence="2" id="KW-1185">Reference proteome</keyword>
<dbReference type="EMBL" id="WJXA01000007">
    <property type="protein sequence ID" value="KAF7138287.1"/>
    <property type="molecule type" value="Genomic_DNA"/>
</dbReference>
<reference evidence="1" key="1">
    <citation type="submission" date="2019-11" db="EMBL/GenBank/DDBJ databases">
        <authorList>
            <person name="Liu Y."/>
            <person name="Hou J."/>
            <person name="Li T.-Q."/>
            <person name="Guan C.-H."/>
            <person name="Wu X."/>
            <person name="Wu H.-Z."/>
            <person name="Ling F."/>
            <person name="Zhang R."/>
            <person name="Shi X.-G."/>
            <person name="Ren J.-P."/>
            <person name="Chen E.-F."/>
            <person name="Sun J.-M."/>
        </authorList>
    </citation>
    <scope>NUCLEOTIDE SEQUENCE</scope>
    <source>
        <strain evidence="1">Adult_tree_wgs_1</strain>
        <tissue evidence="1">Leaves</tissue>
    </source>
</reference>
<protein>
    <submittedName>
        <fullName evidence="1">Uncharacterized protein</fullName>
    </submittedName>
</protein>
<accession>A0A834GY31</accession>
<dbReference type="Proteomes" id="UP000626092">
    <property type="component" value="Unassembled WGS sequence"/>
</dbReference>
<dbReference type="AlphaFoldDB" id="A0A834GY31"/>
<gene>
    <name evidence="1" type="ORF">RHSIM_Rhsim07G0050200</name>
</gene>
<name>A0A834GY31_RHOSS</name>
<comment type="caution">
    <text evidence="1">The sequence shown here is derived from an EMBL/GenBank/DDBJ whole genome shotgun (WGS) entry which is preliminary data.</text>
</comment>
<evidence type="ECO:0000313" key="2">
    <source>
        <dbReference type="Proteomes" id="UP000626092"/>
    </source>
</evidence>
<evidence type="ECO:0000313" key="1">
    <source>
        <dbReference type="EMBL" id="KAF7138287.1"/>
    </source>
</evidence>